<keyword evidence="14 23" id="KW-1133">Transmembrane helix</keyword>
<feature type="binding site" description="covalent" evidence="21">
    <location>
        <position position="139"/>
    </location>
    <ligand>
        <name>heme c</name>
        <dbReference type="ChEBI" id="CHEBI:61717"/>
        <label>1</label>
    </ligand>
</feature>
<evidence type="ECO:0000256" key="6">
    <source>
        <dbReference type="ARBA" id="ARBA00022519"/>
    </source>
</evidence>
<keyword evidence="15 19" id="KW-0560">Oxidoreductase</keyword>
<dbReference type="InterPro" id="IPR032858">
    <property type="entry name" value="CcoP_N"/>
</dbReference>
<proteinExistence type="inferred from homology"/>
<keyword evidence="16 19" id="KW-0408">Iron</keyword>
<feature type="domain" description="Cytochrome c" evidence="24">
    <location>
        <begin position="126"/>
        <end position="205"/>
    </location>
</feature>
<keyword evidence="6 19" id="KW-0997">Cell inner membrane</keyword>
<protein>
    <recommendedName>
        <fullName evidence="19">Cbb3-type cytochrome c oxidase subunit</fullName>
    </recommendedName>
</protein>
<dbReference type="PANTHER" id="PTHR33751:SF1">
    <property type="entry name" value="CBB3-TYPE CYTOCHROME C OXIDASE SUBUNIT FIXP"/>
    <property type="match status" value="1"/>
</dbReference>
<keyword evidence="18 19" id="KW-0472">Membrane</keyword>
<dbReference type="InterPro" id="IPR004678">
    <property type="entry name" value="Cyt_c_oxidase_cbb3_su3"/>
</dbReference>
<name>A0A2P6AU20_9GAMM</name>
<evidence type="ECO:0000256" key="14">
    <source>
        <dbReference type="ARBA" id="ARBA00022989"/>
    </source>
</evidence>
<dbReference type="RefSeq" id="WP_105191344.1">
    <property type="nucleotide sequence ID" value="NZ_PTQZ01000035.1"/>
</dbReference>
<evidence type="ECO:0000256" key="18">
    <source>
        <dbReference type="ARBA" id="ARBA00023136"/>
    </source>
</evidence>
<dbReference type="InterPro" id="IPR050597">
    <property type="entry name" value="Cytochrome_c_Oxidase_Subunit"/>
</dbReference>
<dbReference type="Gene3D" id="6.10.280.130">
    <property type="match status" value="1"/>
</dbReference>
<feature type="binding site" description="axial binding residue" evidence="20">
    <location>
        <position position="143"/>
    </location>
    <ligand>
        <name>heme c</name>
        <dbReference type="ChEBI" id="CHEBI:61717"/>
        <label>1</label>
    </ligand>
    <ligandPart>
        <name>Fe</name>
        <dbReference type="ChEBI" id="CHEBI:18248"/>
    </ligandPart>
</feature>
<keyword evidence="8 19" id="KW-0679">Respiratory chain</keyword>
<evidence type="ECO:0000256" key="9">
    <source>
        <dbReference type="ARBA" id="ARBA00022692"/>
    </source>
</evidence>
<keyword evidence="11" id="KW-0677">Repeat</keyword>
<keyword evidence="4 19" id="KW-0813">Transport</keyword>
<feature type="binding site" description="axial binding residue" evidence="20">
    <location>
        <position position="228"/>
    </location>
    <ligand>
        <name>heme c</name>
        <dbReference type="ChEBI" id="CHEBI:61717"/>
        <label>2</label>
    </ligand>
    <ligandPart>
        <name>Fe</name>
        <dbReference type="ChEBI" id="CHEBI:18248"/>
    </ligandPart>
</feature>
<evidence type="ECO:0000256" key="16">
    <source>
        <dbReference type="ARBA" id="ARBA00023004"/>
    </source>
</evidence>
<dbReference type="Pfam" id="PF13442">
    <property type="entry name" value="Cytochrome_CBB3"/>
    <property type="match status" value="2"/>
</dbReference>
<evidence type="ECO:0000256" key="15">
    <source>
        <dbReference type="ARBA" id="ARBA00023002"/>
    </source>
</evidence>
<keyword evidence="5 19" id="KW-1003">Cell membrane</keyword>
<comment type="subcellular location">
    <subcellularLocation>
        <location evidence="1 19">Cell inner membrane</location>
    </subcellularLocation>
</comment>
<evidence type="ECO:0000256" key="23">
    <source>
        <dbReference type="SAM" id="Phobius"/>
    </source>
</evidence>
<dbReference type="InterPro" id="IPR036909">
    <property type="entry name" value="Cyt_c-like_dom_sf"/>
</dbReference>
<feature type="binding site" description="axial binding residue" evidence="20">
    <location>
        <position position="182"/>
    </location>
    <ligand>
        <name>heme c</name>
        <dbReference type="ChEBI" id="CHEBI:61717"/>
        <label>2</label>
    </ligand>
    <ligandPart>
        <name>Fe</name>
        <dbReference type="ChEBI" id="CHEBI:18248"/>
    </ligandPart>
</feature>
<gene>
    <name evidence="25" type="primary">ccoP</name>
    <name evidence="25" type="ORF">C5O18_02810</name>
</gene>
<evidence type="ECO:0000313" key="26">
    <source>
        <dbReference type="Proteomes" id="UP000243900"/>
    </source>
</evidence>
<dbReference type="GO" id="GO:1902600">
    <property type="term" value="P:proton transmembrane transport"/>
    <property type="evidence" value="ECO:0007669"/>
    <property type="project" value="UniProtKB-KW"/>
</dbReference>
<keyword evidence="13 19" id="KW-0249">Electron transport</keyword>
<evidence type="ECO:0000256" key="3">
    <source>
        <dbReference type="ARBA" id="ARBA00006113"/>
    </source>
</evidence>
<feature type="region of interest" description="Disordered" evidence="22">
    <location>
        <begin position="294"/>
        <end position="330"/>
    </location>
</feature>
<keyword evidence="9 23" id="KW-0812">Transmembrane</keyword>
<dbReference type="PROSITE" id="PS51007">
    <property type="entry name" value="CYTC"/>
    <property type="match status" value="2"/>
</dbReference>
<dbReference type="Pfam" id="PF14715">
    <property type="entry name" value="FixP_N"/>
    <property type="match status" value="1"/>
</dbReference>
<feature type="binding site" description="axial binding residue" evidence="20">
    <location>
        <position position="269"/>
    </location>
    <ligand>
        <name>heme c</name>
        <dbReference type="ChEBI" id="CHEBI:61717"/>
        <label>1</label>
    </ligand>
    <ligandPart>
        <name>Fe</name>
        <dbReference type="ChEBI" id="CHEBI:18248"/>
    </ligandPart>
</feature>
<evidence type="ECO:0000256" key="21">
    <source>
        <dbReference type="PIRSR" id="PIRSR000006-2"/>
    </source>
</evidence>
<evidence type="ECO:0000256" key="1">
    <source>
        <dbReference type="ARBA" id="ARBA00004533"/>
    </source>
</evidence>
<feature type="compositionally biased region" description="Low complexity" evidence="22">
    <location>
        <begin position="301"/>
        <end position="330"/>
    </location>
</feature>
<dbReference type="Gene3D" id="1.10.760.10">
    <property type="entry name" value="Cytochrome c-like domain"/>
    <property type="match status" value="2"/>
</dbReference>
<comment type="caution">
    <text evidence="25">The sequence shown here is derived from an EMBL/GenBank/DDBJ whole genome shotgun (WGS) entry which is preliminary data.</text>
</comment>
<dbReference type="NCBIfam" id="TIGR00782">
    <property type="entry name" value="ccoP"/>
    <property type="match status" value="1"/>
</dbReference>
<evidence type="ECO:0000256" key="12">
    <source>
        <dbReference type="ARBA" id="ARBA00022781"/>
    </source>
</evidence>
<accession>A0A2P6AU20</accession>
<evidence type="ECO:0000256" key="22">
    <source>
        <dbReference type="SAM" id="MobiDB-lite"/>
    </source>
</evidence>
<evidence type="ECO:0000256" key="19">
    <source>
        <dbReference type="PIRNR" id="PIRNR000006"/>
    </source>
</evidence>
<evidence type="ECO:0000256" key="10">
    <source>
        <dbReference type="ARBA" id="ARBA00022723"/>
    </source>
</evidence>
<reference evidence="26" key="1">
    <citation type="submission" date="2018-02" db="EMBL/GenBank/DDBJ databases">
        <title>Genome sequencing of Solimonas sp. HR-BB.</title>
        <authorList>
            <person name="Lee Y."/>
            <person name="Jeon C.O."/>
        </authorList>
    </citation>
    <scope>NUCLEOTIDE SEQUENCE [LARGE SCALE GENOMIC DNA]</scope>
    <source>
        <strain evidence="26">HR-E</strain>
    </source>
</reference>
<evidence type="ECO:0000259" key="24">
    <source>
        <dbReference type="PROSITE" id="PS51007"/>
    </source>
</evidence>
<feature type="binding site" description="covalent" evidence="21">
    <location>
        <position position="142"/>
    </location>
    <ligand>
        <name>heme c</name>
        <dbReference type="ChEBI" id="CHEBI:61717"/>
        <label>1</label>
    </ligand>
</feature>
<evidence type="ECO:0000256" key="13">
    <source>
        <dbReference type="ARBA" id="ARBA00022982"/>
    </source>
</evidence>
<evidence type="ECO:0000256" key="2">
    <source>
        <dbReference type="ARBA" id="ARBA00004673"/>
    </source>
</evidence>
<evidence type="ECO:0000256" key="17">
    <source>
        <dbReference type="ARBA" id="ARBA00023065"/>
    </source>
</evidence>
<organism evidence="25 26">
    <name type="scientific">Amnimonas aquatica</name>
    <dbReference type="NCBI Taxonomy" id="2094561"/>
    <lineage>
        <taxon>Bacteria</taxon>
        <taxon>Pseudomonadati</taxon>
        <taxon>Pseudomonadota</taxon>
        <taxon>Gammaproteobacteria</taxon>
        <taxon>Moraxellales</taxon>
        <taxon>Moraxellaceae</taxon>
        <taxon>Amnimonas</taxon>
    </lineage>
</organism>
<feature type="binding site" description="covalent" evidence="21">
    <location>
        <position position="227"/>
    </location>
    <ligand>
        <name>heme c</name>
        <dbReference type="ChEBI" id="CHEBI:61717"/>
        <label>2</label>
    </ligand>
</feature>
<dbReference type="OrthoDB" id="9811281at2"/>
<comment type="cofactor">
    <cofactor evidence="19 21">
        <name>heme c</name>
        <dbReference type="ChEBI" id="CHEBI:61717"/>
    </cofactor>
    <text evidence="19 21">Binds 2 heme C groups per subunit.</text>
</comment>
<comment type="subunit">
    <text evidence="19">Component of the cbb3-type cytochrome c oxidase.</text>
</comment>
<dbReference type="Proteomes" id="UP000243900">
    <property type="component" value="Unassembled WGS sequence"/>
</dbReference>
<dbReference type="AlphaFoldDB" id="A0A2P6AU20"/>
<dbReference type="GO" id="GO:0016491">
    <property type="term" value="F:oxidoreductase activity"/>
    <property type="evidence" value="ECO:0007669"/>
    <property type="project" value="UniProtKB-KW"/>
</dbReference>
<sequence>MTDFWSGYIIVLSLANIVGVAWLLMWTRKMDLSDLAEDGTTGHDYDGIREYNNPLPRWWLYCFWISIVFSLGYLALYPGLGKFPGLLGWTSHGELQADEAAYDQQFGPLYQAFAATPITELADDERAMKVAGRLFANNCALCHGSDARGARGFPNLTDGDWLYGGEPERLLETISRGRNGMMPPWIGMLGEQGVKEVTAYTLSLSGRQVDPALAATGQARFMICATCHGADGTGNQMLGAPNLTDNIWLFGGSEQRVAETIAHGRSSQMPAFEKTLGPERVHLMAAYVYRISRDSRPAPSPEATAEVAPGEAAAAQPASDTATPATGAAP</sequence>
<dbReference type="GO" id="GO:0020037">
    <property type="term" value="F:heme binding"/>
    <property type="evidence" value="ECO:0007669"/>
    <property type="project" value="InterPro"/>
</dbReference>
<comment type="pathway">
    <text evidence="2 19">Energy metabolism; oxidative phosphorylation.</text>
</comment>
<keyword evidence="26" id="KW-1185">Reference proteome</keyword>
<comment type="similarity">
    <text evidence="3 19">Belongs to the CcoP / FixP family.</text>
</comment>
<comment type="function">
    <text evidence="19">C-type cytochrome. Part of the cbb3-type cytochrome c oxidase complex.</text>
</comment>
<dbReference type="PIRSF" id="PIRSF000006">
    <property type="entry name" value="Cbb3-Cox_fixP"/>
    <property type="match status" value="1"/>
</dbReference>
<keyword evidence="7 19" id="KW-0349">Heme</keyword>
<feature type="domain" description="Cytochrome c" evidence="24">
    <location>
        <begin position="212"/>
        <end position="292"/>
    </location>
</feature>
<dbReference type="SUPFAM" id="SSF46626">
    <property type="entry name" value="Cytochrome c"/>
    <property type="match status" value="2"/>
</dbReference>
<feature type="binding site" description="covalent" evidence="21">
    <location>
        <position position="224"/>
    </location>
    <ligand>
        <name>heme c</name>
        <dbReference type="ChEBI" id="CHEBI:61717"/>
        <label>2</label>
    </ligand>
</feature>
<dbReference type="EMBL" id="PTQZ01000035">
    <property type="protein sequence ID" value="PQA48929.1"/>
    <property type="molecule type" value="Genomic_DNA"/>
</dbReference>
<feature type="transmembrane region" description="Helical" evidence="23">
    <location>
        <begin position="6"/>
        <end position="25"/>
    </location>
</feature>
<dbReference type="InterPro" id="IPR038414">
    <property type="entry name" value="CcoP_N_sf"/>
</dbReference>
<evidence type="ECO:0000256" key="7">
    <source>
        <dbReference type="ARBA" id="ARBA00022617"/>
    </source>
</evidence>
<dbReference type="UniPathway" id="UPA00705"/>
<feature type="transmembrane region" description="Helical" evidence="23">
    <location>
        <begin position="58"/>
        <end position="77"/>
    </location>
</feature>
<dbReference type="GO" id="GO:0006119">
    <property type="term" value="P:oxidative phosphorylation"/>
    <property type="evidence" value="ECO:0007669"/>
    <property type="project" value="UniProtKB-UniPathway"/>
</dbReference>
<dbReference type="GO" id="GO:0009055">
    <property type="term" value="F:electron transfer activity"/>
    <property type="evidence" value="ECO:0007669"/>
    <property type="project" value="InterPro"/>
</dbReference>
<evidence type="ECO:0000256" key="5">
    <source>
        <dbReference type="ARBA" id="ARBA00022475"/>
    </source>
</evidence>
<keyword evidence="17 19" id="KW-0406">Ion transport</keyword>
<dbReference type="InterPro" id="IPR009056">
    <property type="entry name" value="Cyt_c-like_dom"/>
</dbReference>
<evidence type="ECO:0000256" key="4">
    <source>
        <dbReference type="ARBA" id="ARBA00022448"/>
    </source>
</evidence>
<dbReference type="PANTHER" id="PTHR33751">
    <property type="entry name" value="CBB3-TYPE CYTOCHROME C OXIDASE SUBUNIT FIXP"/>
    <property type="match status" value="1"/>
</dbReference>
<dbReference type="GO" id="GO:0046872">
    <property type="term" value="F:metal ion binding"/>
    <property type="evidence" value="ECO:0007669"/>
    <property type="project" value="UniProtKB-KW"/>
</dbReference>
<keyword evidence="12 19" id="KW-0375">Hydrogen ion transport</keyword>
<dbReference type="GO" id="GO:0005886">
    <property type="term" value="C:plasma membrane"/>
    <property type="evidence" value="ECO:0007669"/>
    <property type="project" value="UniProtKB-SubCell"/>
</dbReference>
<keyword evidence="10 19" id="KW-0479">Metal-binding</keyword>
<evidence type="ECO:0000313" key="25">
    <source>
        <dbReference type="EMBL" id="PQA48929.1"/>
    </source>
</evidence>
<evidence type="ECO:0000256" key="20">
    <source>
        <dbReference type="PIRSR" id="PIRSR000006-1"/>
    </source>
</evidence>
<evidence type="ECO:0000256" key="11">
    <source>
        <dbReference type="ARBA" id="ARBA00022737"/>
    </source>
</evidence>
<evidence type="ECO:0000256" key="8">
    <source>
        <dbReference type="ARBA" id="ARBA00022660"/>
    </source>
</evidence>